<dbReference type="Proteomes" id="UP000028924">
    <property type="component" value="Unassembled WGS sequence"/>
</dbReference>
<dbReference type="Pfam" id="PF13668">
    <property type="entry name" value="Ferritin_2"/>
    <property type="match status" value="1"/>
</dbReference>
<evidence type="ECO:0000313" key="3">
    <source>
        <dbReference type="EMBL" id="KFM26868.1"/>
    </source>
</evidence>
<keyword evidence="2" id="KW-0732">Signal</keyword>
<feature type="region of interest" description="Disordered" evidence="1">
    <location>
        <begin position="325"/>
        <end position="344"/>
    </location>
</feature>
<dbReference type="AlphaFoldDB" id="A0A087SMB4"/>
<reference evidence="3 4" key="1">
    <citation type="journal article" date="2014" name="BMC Genomics">
        <title>Oil accumulation mechanisms of the oleaginous microalga Chlorella protothecoides revealed through its genome, transcriptomes, and proteomes.</title>
        <authorList>
            <person name="Gao C."/>
            <person name="Wang Y."/>
            <person name="Shen Y."/>
            <person name="Yan D."/>
            <person name="He X."/>
            <person name="Dai J."/>
            <person name="Wu Q."/>
        </authorList>
    </citation>
    <scope>NUCLEOTIDE SEQUENCE [LARGE SCALE GENOMIC DNA]</scope>
    <source>
        <strain evidence="3 4">0710</strain>
    </source>
</reference>
<gene>
    <name evidence="3" type="ORF">F751_4929</name>
</gene>
<dbReference type="EMBL" id="KL662137">
    <property type="protein sequence ID" value="KFM26868.1"/>
    <property type="molecule type" value="Genomic_DNA"/>
</dbReference>
<name>A0A087SMB4_AUXPR</name>
<proteinExistence type="predicted"/>
<evidence type="ECO:0000313" key="4">
    <source>
        <dbReference type="Proteomes" id="UP000028924"/>
    </source>
</evidence>
<dbReference type="OrthoDB" id="507345at2759"/>
<organism evidence="3 4">
    <name type="scientific">Auxenochlorella protothecoides</name>
    <name type="common">Green microalga</name>
    <name type="synonym">Chlorella protothecoides</name>
    <dbReference type="NCBI Taxonomy" id="3075"/>
    <lineage>
        <taxon>Eukaryota</taxon>
        <taxon>Viridiplantae</taxon>
        <taxon>Chlorophyta</taxon>
        <taxon>core chlorophytes</taxon>
        <taxon>Trebouxiophyceae</taxon>
        <taxon>Chlorellales</taxon>
        <taxon>Chlorellaceae</taxon>
        <taxon>Auxenochlorella</taxon>
    </lineage>
</organism>
<evidence type="ECO:0000256" key="2">
    <source>
        <dbReference type="SAM" id="SignalP"/>
    </source>
</evidence>
<dbReference type="PANTHER" id="PTHR31694">
    <property type="entry name" value="DESICCATION-LIKE PROTEIN"/>
    <property type="match status" value="1"/>
</dbReference>
<dbReference type="GeneID" id="23616320"/>
<sequence>MAALLAVMLMAAAPVFAQPPGSNAGLPPSATATGLAAQKLTAEIGSALMAEMKYTDVDLLSFLVNTECLEAEFNSFAAFGVGMHPKLFGLDSPSPMGGKKANLSWDIQLWSEEVARDEIGHVRILHEALGADAPFCPQLDIDGGFQQLFNDALGTTNVEWDPYKDDVHFVLSTFALEEIGATGDKGVTGLVAINGNGTVVDLVGGLAQSAGYQAAADRYILWTHRNDTLPEFGKTVNEVMEELTSYRQALTGDVQIDQGLTYRGGINVVPTDGNGVTLSRTPQQVDWGVNGRINTPDPLSPPSSIPSELIAMANAPYTIVSSYKDVEDPFAPSPPGNVSASSSP</sequence>
<dbReference type="RefSeq" id="XP_011399816.1">
    <property type="nucleotide sequence ID" value="XM_011401514.1"/>
</dbReference>
<evidence type="ECO:0000256" key="1">
    <source>
        <dbReference type="SAM" id="MobiDB-lite"/>
    </source>
</evidence>
<feature type="chain" id="PRO_5001828921" evidence="2">
    <location>
        <begin position="18"/>
        <end position="344"/>
    </location>
</feature>
<dbReference type="KEGG" id="apro:F751_4929"/>
<keyword evidence="4" id="KW-1185">Reference proteome</keyword>
<dbReference type="PANTHER" id="PTHR31694:SF26">
    <property type="entry name" value="OS05G0151100 PROTEIN"/>
    <property type="match status" value="1"/>
</dbReference>
<feature type="signal peptide" evidence="2">
    <location>
        <begin position="1"/>
        <end position="17"/>
    </location>
</feature>
<dbReference type="InterPro" id="IPR052965">
    <property type="entry name" value="Pigment-catalase-like"/>
</dbReference>
<protein>
    <submittedName>
        <fullName evidence="3">Desiccation-related protein PCC13-62</fullName>
    </submittedName>
</protein>
<accession>A0A087SMB4</accession>